<dbReference type="Proteomes" id="UP001234297">
    <property type="component" value="Chromosome 2"/>
</dbReference>
<comment type="caution">
    <text evidence="1">The sequence shown here is derived from an EMBL/GenBank/DDBJ whole genome shotgun (WGS) entry which is preliminary data.</text>
</comment>
<accession>A0ACC2MD28</accession>
<reference evidence="1 2" key="1">
    <citation type="journal article" date="2022" name="Hortic Res">
        <title>A haplotype resolved chromosomal level avocado genome allows analysis of novel avocado genes.</title>
        <authorList>
            <person name="Nath O."/>
            <person name="Fletcher S.J."/>
            <person name="Hayward A."/>
            <person name="Shaw L.M."/>
            <person name="Masouleh A.K."/>
            <person name="Furtado A."/>
            <person name="Henry R.J."/>
            <person name="Mitter N."/>
        </authorList>
    </citation>
    <scope>NUCLEOTIDE SEQUENCE [LARGE SCALE GENOMIC DNA]</scope>
    <source>
        <strain evidence="2">cv. Hass</strain>
    </source>
</reference>
<dbReference type="EMBL" id="CM056810">
    <property type="protein sequence ID" value="KAJ8643600.1"/>
    <property type="molecule type" value="Genomic_DNA"/>
</dbReference>
<sequence>MPAISKLTQYPGANGLEVDGDGKMNDRSLVGNEMIKGTTTDIEDWKNEEDHPNLYSPNAMISFLVAGEGEGDIIIRELV</sequence>
<evidence type="ECO:0000313" key="2">
    <source>
        <dbReference type="Proteomes" id="UP001234297"/>
    </source>
</evidence>
<name>A0ACC2MD28_PERAE</name>
<protein>
    <submittedName>
        <fullName evidence="1">Uncharacterized protein</fullName>
    </submittedName>
</protein>
<proteinExistence type="predicted"/>
<evidence type="ECO:0000313" key="1">
    <source>
        <dbReference type="EMBL" id="KAJ8643600.1"/>
    </source>
</evidence>
<gene>
    <name evidence="1" type="ORF">MRB53_005348</name>
</gene>
<organism evidence="1 2">
    <name type="scientific">Persea americana</name>
    <name type="common">Avocado</name>
    <dbReference type="NCBI Taxonomy" id="3435"/>
    <lineage>
        <taxon>Eukaryota</taxon>
        <taxon>Viridiplantae</taxon>
        <taxon>Streptophyta</taxon>
        <taxon>Embryophyta</taxon>
        <taxon>Tracheophyta</taxon>
        <taxon>Spermatophyta</taxon>
        <taxon>Magnoliopsida</taxon>
        <taxon>Magnoliidae</taxon>
        <taxon>Laurales</taxon>
        <taxon>Lauraceae</taxon>
        <taxon>Persea</taxon>
    </lineage>
</organism>
<keyword evidence="2" id="KW-1185">Reference proteome</keyword>